<dbReference type="EMBL" id="BGPR01047972">
    <property type="protein sequence ID" value="GBO24980.1"/>
    <property type="molecule type" value="Genomic_DNA"/>
</dbReference>
<gene>
    <name evidence="1" type="ORF">AVEN_113543_1</name>
</gene>
<proteinExistence type="predicted"/>
<dbReference type="AlphaFoldDB" id="A0A4Y2VMQ4"/>
<reference evidence="1 2" key="1">
    <citation type="journal article" date="2019" name="Sci. Rep.">
        <title>Orb-weaving spider Araneus ventricosus genome elucidates the spidroin gene catalogue.</title>
        <authorList>
            <person name="Kono N."/>
            <person name="Nakamura H."/>
            <person name="Ohtoshi R."/>
            <person name="Moran D.A.P."/>
            <person name="Shinohara A."/>
            <person name="Yoshida Y."/>
            <person name="Fujiwara M."/>
            <person name="Mori M."/>
            <person name="Tomita M."/>
            <person name="Arakawa K."/>
        </authorList>
    </citation>
    <scope>NUCLEOTIDE SEQUENCE [LARGE SCALE GENOMIC DNA]</scope>
</reference>
<dbReference type="Proteomes" id="UP000499080">
    <property type="component" value="Unassembled WGS sequence"/>
</dbReference>
<name>A0A4Y2VMQ4_ARAVE</name>
<accession>A0A4Y2VMQ4</accession>
<evidence type="ECO:0000313" key="1">
    <source>
        <dbReference type="EMBL" id="GBO24980.1"/>
    </source>
</evidence>
<sequence length="145" mass="16245">MAQRIECSKCGLTKKISVYDECKCVFHEICLKDIMKEACPRHHGVPVQAASQPEGTTRLRTVIIELGYRPVHGVPVQAASQPEGTTRFSVWSSVQSHLSLHGIIAWNWVTDRFTEFQSRLPHSQKAPLLCNGEFCSKSPVSLQQL</sequence>
<evidence type="ECO:0000313" key="2">
    <source>
        <dbReference type="Proteomes" id="UP000499080"/>
    </source>
</evidence>
<protein>
    <submittedName>
        <fullName evidence="1">Uncharacterized protein</fullName>
    </submittedName>
</protein>
<keyword evidence="2" id="KW-1185">Reference proteome</keyword>
<organism evidence="1 2">
    <name type="scientific">Araneus ventricosus</name>
    <name type="common">Orbweaver spider</name>
    <name type="synonym">Epeira ventricosa</name>
    <dbReference type="NCBI Taxonomy" id="182803"/>
    <lineage>
        <taxon>Eukaryota</taxon>
        <taxon>Metazoa</taxon>
        <taxon>Ecdysozoa</taxon>
        <taxon>Arthropoda</taxon>
        <taxon>Chelicerata</taxon>
        <taxon>Arachnida</taxon>
        <taxon>Araneae</taxon>
        <taxon>Araneomorphae</taxon>
        <taxon>Entelegynae</taxon>
        <taxon>Araneoidea</taxon>
        <taxon>Araneidae</taxon>
        <taxon>Araneus</taxon>
    </lineage>
</organism>
<comment type="caution">
    <text evidence="1">The sequence shown here is derived from an EMBL/GenBank/DDBJ whole genome shotgun (WGS) entry which is preliminary data.</text>
</comment>